<dbReference type="Proteomes" id="UP001501237">
    <property type="component" value="Unassembled WGS sequence"/>
</dbReference>
<dbReference type="Gene3D" id="3.40.50.1820">
    <property type="entry name" value="alpha/beta hydrolase"/>
    <property type="match status" value="1"/>
</dbReference>
<organism evidence="1 2">
    <name type="scientific">Actinocorallia longicatena</name>
    <dbReference type="NCBI Taxonomy" id="111803"/>
    <lineage>
        <taxon>Bacteria</taxon>
        <taxon>Bacillati</taxon>
        <taxon>Actinomycetota</taxon>
        <taxon>Actinomycetes</taxon>
        <taxon>Streptosporangiales</taxon>
        <taxon>Thermomonosporaceae</taxon>
        <taxon>Actinocorallia</taxon>
    </lineage>
</organism>
<keyword evidence="1" id="KW-0378">Hydrolase</keyword>
<keyword evidence="2" id="KW-1185">Reference proteome</keyword>
<proteinExistence type="predicted"/>
<protein>
    <submittedName>
        <fullName evidence="1">Alpha/beta hydrolase family protein</fullName>
    </submittedName>
</protein>
<sequence>MNIKILDEERVDDRQLQLTVRAASVGPEELRIRVLLPHRWSERGTRTWPLLSLYHGGLDDCTSWTERTDVAELSRDDDVVVLMPDGGRYGGYTNWRRGGPRWQTYLVRDLFELAAERYAAAPVRAAAGVSGGGYGALLGAASHPGTFRYAASLSGPCTIRTPLAAATLLTATGIAGKVDPFGMWGVPLVHDRYWRSCDPLSLAAGLRGTGLYVASGLTGRPGPFDPPGRWSAANLAEPVVRSTIGPFLRRLRRLGIPVTTHLYRDGAHDWPSWQRGLHRVWPRLMASLMVRTDGVRR</sequence>
<dbReference type="EMBL" id="BAAAUV010000005">
    <property type="protein sequence ID" value="GAA3208303.1"/>
    <property type="molecule type" value="Genomic_DNA"/>
</dbReference>
<dbReference type="SUPFAM" id="SSF53474">
    <property type="entry name" value="alpha/beta-Hydrolases"/>
    <property type="match status" value="1"/>
</dbReference>
<dbReference type="InterPro" id="IPR029058">
    <property type="entry name" value="AB_hydrolase_fold"/>
</dbReference>
<accession>A0ABP6Q726</accession>
<comment type="caution">
    <text evidence="1">The sequence shown here is derived from an EMBL/GenBank/DDBJ whole genome shotgun (WGS) entry which is preliminary data.</text>
</comment>
<dbReference type="PANTHER" id="PTHR48098:SF1">
    <property type="entry name" value="DIACYLGLYCEROL ACYLTRANSFERASE_MYCOLYLTRANSFERASE AG85A"/>
    <property type="match status" value="1"/>
</dbReference>
<dbReference type="InterPro" id="IPR000801">
    <property type="entry name" value="Esterase-like"/>
</dbReference>
<name>A0ABP6Q726_9ACTN</name>
<evidence type="ECO:0000313" key="2">
    <source>
        <dbReference type="Proteomes" id="UP001501237"/>
    </source>
</evidence>
<dbReference type="RefSeq" id="WP_344826594.1">
    <property type="nucleotide sequence ID" value="NZ_BAAAUV010000005.1"/>
</dbReference>
<dbReference type="Pfam" id="PF00756">
    <property type="entry name" value="Esterase"/>
    <property type="match status" value="1"/>
</dbReference>
<dbReference type="InterPro" id="IPR050583">
    <property type="entry name" value="Mycobacterial_A85_antigen"/>
</dbReference>
<evidence type="ECO:0000313" key="1">
    <source>
        <dbReference type="EMBL" id="GAA3208303.1"/>
    </source>
</evidence>
<dbReference type="GO" id="GO:0016787">
    <property type="term" value="F:hydrolase activity"/>
    <property type="evidence" value="ECO:0007669"/>
    <property type="project" value="UniProtKB-KW"/>
</dbReference>
<gene>
    <name evidence="1" type="ORF">GCM10010468_25190</name>
</gene>
<reference evidence="2" key="1">
    <citation type="journal article" date="2019" name="Int. J. Syst. Evol. Microbiol.">
        <title>The Global Catalogue of Microorganisms (GCM) 10K type strain sequencing project: providing services to taxonomists for standard genome sequencing and annotation.</title>
        <authorList>
            <consortium name="The Broad Institute Genomics Platform"/>
            <consortium name="The Broad Institute Genome Sequencing Center for Infectious Disease"/>
            <person name="Wu L."/>
            <person name="Ma J."/>
        </authorList>
    </citation>
    <scope>NUCLEOTIDE SEQUENCE [LARGE SCALE GENOMIC DNA]</scope>
    <source>
        <strain evidence="2">JCM 9377</strain>
    </source>
</reference>
<dbReference type="PANTHER" id="PTHR48098">
    <property type="entry name" value="ENTEROCHELIN ESTERASE-RELATED"/>
    <property type="match status" value="1"/>
</dbReference>